<evidence type="ECO:0000313" key="3">
    <source>
        <dbReference type="EMBL" id="TPP59712.1"/>
    </source>
</evidence>
<gene>
    <name evidence="3" type="ORF">FGIG_02384</name>
</gene>
<evidence type="ECO:0000256" key="2">
    <source>
        <dbReference type="RuleBase" id="RU003860"/>
    </source>
</evidence>
<dbReference type="PANTHER" id="PTHR46188:SF1">
    <property type="entry name" value="BOLA-LIKE PROTEIN 3"/>
    <property type="match status" value="1"/>
</dbReference>
<dbReference type="SUPFAM" id="SSF82657">
    <property type="entry name" value="BolA-like"/>
    <property type="match status" value="1"/>
</dbReference>
<reference evidence="3 4" key="1">
    <citation type="submission" date="2019-04" db="EMBL/GenBank/DDBJ databases">
        <title>Annotation for the trematode Fasciola gigantica.</title>
        <authorList>
            <person name="Choi Y.-J."/>
        </authorList>
    </citation>
    <scope>NUCLEOTIDE SEQUENCE [LARGE SCALE GENOMIC DNA]</scope>
    <source>
        <strain evidence="3">Uganda_cow_1</strain>
    </source>
</reference>
<sequence length="275" mass="32292">MSKLITPFNSKHREFILFHLADICGRSFFVVLPWSLVGISEIFVSHQFLPSASKTWGFHLQYRIFHIHHYIAFSNHYSILFCWSSCNRKVTTKILSVQNKTHRQYLRLHLRIRNLLRRQMIFRWLVPRKIVSPLHRAFCRFYTTDGERTIEQILRDRFKTARLIHVADVSGGCGAMYQIEVECDEFRNMSVLAQHRAVKQVLKDQIKEMHGLTIFHPCIRTSNKHEKVYKAVSISPELVSPLVSPTKMDEFDTRHNQICLVVTGTVPVHFIFDQG</sequence>
<dbReference type="InterPro" id="IPR002634">
    <property type="entry name" value="BolA"/>
</dbReference>
<dbReference type="Gene3D" id="3.30.300.90">
    <property type="entry name" value="BolA-like"/>
    <property type="match status" value="1"/>
</dbReference>
<comment type="caution">
    <text evidence="3">The sequence shown here is derived from an EMBL/GenBank/DDBJ whole genome shotgun (WGS) entry which is preliminary data.</text>
</comment>
<dbReference type="STRING" id="46835.A0A504YDG9"/>
<dbReference type="AlphaFoldDB" id="A0A504YDG9"/>
<accession>A0A504YDG9</accession>
<protein>
    <submittedName>
        <fullName evidence="3">BolA protein 3</fullName>
    </submittedName>
</protein>
<name>A0A504YDG9_FASGI</name>
<dbReference type="OrthoDB" id="203381at2759"/>
<proteinExistence type="inferred from homology"/>
<evidence type="ECO:0000256" key="1">
    <source>
        <dbReference type="ARBA" id="ARBA00005578"/>
    </source>
</evidence>
<dbReference type="Pfam" id="PF01722">
    <property type="entry name" value="BolA"/>
    <property type="match status" value="1"/>
</dbReference>
<organism evidence="3 4">
    <name type="scientific">Fasciola gigantica</name>
    <name type="common">Giant liver fluke</name>
    <dbReference type="NCBI Taxonomy" id="46835"/>
    <lineage>
        <taxon>Eukaryota</taxon>
        <taxon>Metazoa</taxon>
        <taxon>Spiralia</taxon>
        <taxon>Lophotrochozoa</taxon>
        <taxon>Platyhelminthes</taxon>
        <taxon>Trematoda</taxon>
        <taxon>Digenea</taxon>
        <taxon>Plagiorchiida</taxon>
        <taxon>Echinostomata</taxon>
        <taxon>Echinostomatoidea</taxon>
        <taxon>Fasciolidae</taxon>
        <taxon>Fasciola</taxon>
    </lineage>
</organism>
<dbReference type="PANTHER" id="PTHR46188">
    <property type="entry name" value="BOLA-LIKE PROTEIN 3"/>
    <property type="match status" value="1"/>
</dbReference>
<dbReference type="InterPro" id="IPR052275">
    <property type="entry name" value="Mt_Fe-S_assembly_factor"/>
</dbReference>
<dbReference type="EMBL" id="SUNJ01010334">
    <property type="protein sequence ID" value="TPP59712.1"/>
    <property type="molecule type" value="Genomic_DNA"/>
</dbReference>
<keyword evidence="4" id="KW-1185">Reference proteome</keyword>
<dbReference type="GO" id="GO:0005759">
    <property type="term" value="C:mitochondrial matrix"/>
    <property type="evidence" value="ECO:0007669"/>
    <property type="project" value="TreeGrafter"/>
</dbReference>
<dbReference type="InterPro" id="IPR036065">
    <property type="entry name" value="BolA-like_sf"/>
</dbReference>
<dbReference type="Proteomes" id="UP000316759">
    <property type="component" value="Unassembled WGS sequence"/>
</dbReference>
<comment type="similarity">
    <text evidence="1 2">Belongs to the BolA/IbaG family.</text>
</comment>
<evidence type="ECO:0000313" key="4">
    <source>
        <dbReference type="Proteomes" id="UP000316759"/>
    </source>
</evidence>